<dbReference type="AlphaFoldDB" id="W4MGM9"/>
<dbReference type="EMBL" id="AZHX01000061">
    <property type="protein sequence ID" value="ETX09096.1"/>
    <property type="molecule type" value="Genomic_DNA"/>
</dbReference>
<dbReference type="SUPFAM" id="SSF103473">
    <property type="entry name" value="MFS general substrate transporter"/>
    <property type="match status" value="1"/>
</dbReference>
<dbReference type="Gene3D" id="1.20.1250.20">
    <property type="entry name" value="MFS general substrate transporter like domains"/>
    <property type="match status" value="2"/>
</dbReference>
<evidence type="ECO:0000256" key="1">
    <source>
        <dbReference type="ARBA" id="ARBA00004651"/>
    </source>
</evidence>
<dbReference type="Proteomes" id="UP000019140">
    <property type="component" value="Unassembled WGS sequence"/>
</dbReference>
<dbReference type="InterPro" id="IPR011701">
    <property type="entry name" value="MFS"/>
</dbReference>
<dbReference type="Pfam" id="PF07690">
    <property type="entry name" value="MFS_1"/>
    <property type="match status" value="1"/>
</dbReference>
<keyword evidence="5 8" id="KW-0812">Transmembrane</keyword>
<dbReference type="NCBIfam" id="TIGR00711">
    <property type="entry name" value="efflux_EmrB"/>
    <property type="match status" value="1"/>
</dbReference>
<reference evidence="10 11" key="1">
    <citation type="journal article" date="2014" name="Nature">
        <title>An environmental bacterial taxon with a large and distinct metabolic repertoire.</title>
        <authorList>
            <person name="Wilson M.C."/>
            <person name="Mori T."/>
            <person name="Ruckert C."/>
            <person name="Uria A.R."/>
            <person name="Helf M.J."/>
            <person name="Takada K."/>
            <person name="Gernert C."/>
            <person name="Steffens U.A."/>
            <person name="Heycke N."/>
            <person name="Schmitt S."/>
            <person name="Rinke C."/>
            <person name="Helfrich E.J."/>
            <person name="Brachmann A.O."/>
            <person name="Gurgui C."/>
            <person name="Wakimoto T."/>
            <person name="Kracht M."/>
            <person name="Crusemann M."/>
            <person name="Hentschel U."/>
            <person name="Abe I."/>
            <person name="Matsunaga S."/>
            <person name="Kalinowski J."/>
            <person name="Takeyama H."/>
            <person name="Piel J."/>
        </authorList>
    </citation>
    <scope>NUCLEOTIDE SEQUENCE [LARGE SCALE GENOMIC DNA]</scope>
    <source>
        <strain evidence="11">TSY2</strain>
    </source>
</reference>
<organism evidence="10 11">
    <name type="scientific">Candidatus Entotheonella gemina</name>
    <dbReference type="NCBI Taxonomy" id="1429439"/>
    <lineage>
        <taxon>Bacteria</taxon>
        <taxon>Pseudomonadati</taxon>
        <taxon>Nitrospinota/Tectimicrobiota group</taxon>
        <taxon>Candidatus Tectimicrobiota</taxon>
        <taxon>Candidatus Entotheonellia</taxon>
        <taxon>Candidatus Entotheonellales</taxon>
        <taxon>Candidatus Entotheonellaceae</taxon>
        <taxon>Candidatus Entotheonella</taxon>
    </lineage>
</organism>
<feature type="transmembrane region" description="Helical" evidence="8">
    <location>
        <begin position="214"/>
        <end position="231"/>
    </location>
</feature>
<accession>W4MGM9</accession>
<dbReference type="PROSITE" id="PS50850">
    <property type="entry name" value="MFS"/>
    <property type="match status" value="1"/>
</dbReference>
<keyword evidence="6 8" id="KW-1133">Transmembrane helix</keyword>
<evidence type="ECO:0000256" key="7">
    <source>
        <dbReference type="ARBA" id="ARBA00023136"/>
    </source>
</evidence>
<evidence type="ECO:0000256" key="4">
    <source>
        <dbReference type="ARBA" id="ARBA00022475"/>
    </source>
</evidence>
<feature type="domain" description="Major facilitator superfamily (MFS) profile" evidence="9">
    <location>
        <begin position="27"/>
        <end position="520"/>
    </location>
</feature>
<evidence type="ECO:0000259" key="9">
    <source>
        <dbReference type="PROSITE" id="PS50850"/>
    </source>
</evidence>
<evidence type="ECO:0000256" key="5">
    <source>
        <dbReference type="ARBA" id="ARBA00022692"/>
    </source>
</evidence>
<evidence type="ECO:0000256" key="2">
    <source>
        <dbReference type="ARBA" id="ARBA00008537"/>
    </source>
</evidence>
<sequence length="522" mass="56245">MATATTPAQPTTILRLDTQAPHYKWIVAGIVLLAGGTQTFGGTSVNIVIPRLMAAFGTDLATAQWVVSGFFLTRILVMPLLGWLGGLLGYRNMFAAIMAGYVVTSIACGLATNLAVLISLRCLQGLIMGTMEGLTAVILVGVFPEQQRGLALGLRAVGWSAGQIVFYVLGGYLIEQVSWRMIFFIGLPPGILATILGLLVLPQKREYRGEPVDYLGLIMLAGFLVPLLLGISWSRDTQTETTTLIWLGLGTLAGGGLFVLRELLTPFPVVNLRLFRLPSFRLICVTSFFNNMGLFSALFMVPIFLQQVLGLSPLQAGLVIVPALIVSGISGVVTGRLTDLLSPPLVIITMMLAGSVIFYAFSSVTALTAVGVVVVYVMLYRICIMGTHTPITVVTVQMLEADQVRMGQGLLGVVRSIGGILGVTITSVLFEQRRATYQLASYHTYDSASLAHGDALRELKYFMHQAGITGPVADSAALSVIRRQIDLEAIAAGFQTGFLYACVCFLIGCVPMFYLFLRRRSN</sequence>
<feature type="transmembrane region" description="Helical" evidence="8">
    <location>
        <begin position="317"/>
        <end position="337"/>
    </location>
</feature>
<dbReference type="PANTHER" id="PTHR42718">
    <property type="entry name" value="MAJOR FACILITATOR SUPERFAMILY MULTIDRUG TRANSPORTER MFSC"/>
    <property type="match status" value="1"/>
</dbReference>
<dbReference type="InterPro" id="IPR020846">
    <property type="entry name" value="MFS_dom"/>
</dbReference>
<gene>
    <name evidence="10" type="ORF">ETSY2_01535</name>
</gene>
<feature type="transmembrane region" description="Helical" evidence="8">
    <location>
        <begin position="93"/>
        <end position="118"/>
    </location>
</feature>
<evidence type="ECO:0000313" key="11">
    <source>
        <dbReference type="Proteomes" id="UP000019140"/>
    </source>
</evidence>
<feature type="transmembrane region" description="Helical" evidence="8">
    <location>
        <begin position="280"/>
        <end position="305"/>
    </location>
</feature>
<dbReference type="InterPro" id="IPR004638">
    <property type="entry name" value="EmrB-like"/>
</dbReference>
<evidence type="ECO:0000313" key="10">
    <source>
        <dbReference type="EMBL" id="ETX09096.1"/>
    </source>
</evidence>
<name>W4MGM9_9BACT</name>
<dbReference type="GO" id="GO:0022857">
    <property type="term" value="F:transmembrane transporter activity"/>
    <property type="evidence" value="ECO:0007669"/>
    <property type="project" value="InterPro"/>
</dbReference>
<dbReference type="HOGENOM" id="CLU_000960_28_0_7"/>
<keyword evidence="4" id="KW-1003">Cell membrane</keyword>
<dbReference type="InterPro" id="IPR036259">
    <property type="entry name" value="MFS_trans_sf"/>
</dbReference>
<proteinExistence type="inferred from homology"/>
<evidence type="ECO:0000256" key="3">
    <source>
        <dbReference type="ARBA" id="ARBA00022448"/>
    </source>
</evidence>
<dbReference type="GO" id="GO:0005886">
    <property type="term" value="C:plasma membrane"/>
    <property type="evidence" value="ECO:0007669"/>
    <property type="project" value="UniProtKB-SubCell"/>
</dbReference>
<evidence type="ECO:0000256" key="6">
    <source>
        <dbReference type="ARBA" id="ARBA00022989"/>
    </source>
</evidence>
<keyword evidence="3" id="KW-0813">Transport</keyword>
<comment type="similarity">
    <text evidence="2">Belongs to the major facilitator superfamily. EmrB family.</text>
</comment>
<feature type="transmembrane region" description="Helical" evidence="8">
    <location>
        <begin position="156"/>
        <end position="174"/>
    </location>
</feature>
<evidence type="ECO:0000256" key="8">
    <source>
        <dbReference type="SAM" id="Phobius"/>
    </source>
</evidence>
<feature type="transmembrane region" description="Helical" evidence="8">
    <location>
        <begin position="125"/>
        <end position="144"/>
    </location>
</feature>
<protein>
    <recommendedName>
        <fullName evidence="9">Major facilitator superfamily (MFS) profile domain-containing protein</fullName>
    </recommendedName>
</protein>
<feature type="transmembrane region" description="Helical" evidence="8">
    <location>
        <begin position="181"/>
        <end position="202"/>
    </location>
</feature>
<feature type="transmembrane region" description="Helical" evidence="8">
    <location>
        <begin position="497"/>
        <end position="517"/>
    </location>
</feature>
<feature type="transmembrane region" description="Helical" evidence="8">
    <location>
        <begin position="61"/>
        <end position="81"/>
    </location>
</feature>
<feature type="transmembrane region" description="Helical" evidence="8">
    <location>
        <begin position="409"/>
        <end position="430"/>
    </location>
</feature>
<dbReference type="PANTHER" id="PTHR42718:SF9">
    <property type="entry name" value="MAJOR FACILITATOR SUPERFAMILY MULTIDRUG TRANSPORTER MFSC"/>
    <property type="match status" value="1"/>
</dbReference>
<comment type="caution">
    <text evidence="10">The sequence shown here is derived from an EMBL/GenBank/DDBJ whole genome shotgun (WGS) entry which is preliminary data.</text>
</comment>
<keyword evidence="7 8" id="KW-0472">Membrane</keyword>
<feature type="transmembrane region" description="Helical" evidence="8">
    <location>
        <begin position="25"/>
        <end position="49"/>
    </location>
</feature>
<comment type="subcellular location">
    <subcellularLocation>
        <location evidence="1">Cell membrane</location>
        <topology evidence="1">Multi-pass membrane protein</topology>
    </subcellularLocation>
</comment>
<keyword evidence="11" id="KW-1185">Reference proteome</keyword>
<feature type="transmembrane region" description="Helical" evidence="8">
    <location>
        <begin position="243"/>
        <end position="260"/>
    </location>
</feature>